<dbReference type="CDD" id="cd16406">
    <property type="entry name" value="ParB_N_like"/>
    <property type="match status" value="1"/>
</dbReference>
<evidence type="ECO:0000259" key="2">
    <source>
        <dbReference type="SMART" id="SM00470"/>
    </source>
</evidence>
<dbReference type="EMBL" id="CP124733">
    <property type="protein sequence ID" value="WHA39726.1"/>
    <property type="molecule type" value="Genomic_DNA"/>
</dbReference>
<dbReference type="InterPro" id="IPR050336">
    <property type="entry name" value="Chromosome_partition/occlusion"/>
</dbReference>
<evidence type="ECO:0000256" key="1">
    <source>
        <dbReference type="ARBA" id="ARBA00006295"/>
    </source>
</evidence>
<dbReference type="SUPFAM" id="SSF109709">
    <property type="entry name" value="KorB DNA-binding domain-like"/>
    <property type="match status" value="1"/>
</dbReference>
<reference evidence="3" key="1">
    <citation type="submission" date="2023-05" db="EMBL/GenBank/DDBJ databases">
        <title>Complete genome sequence of Agrobacterium larrymoorei CFBP5477.</title>
        <authorList>
            <person name="Yen H.-C."/>
            <person name="Chou L."/>
            <person name="Lin Y.-C."/>
            <person name="Lai E.-M."/>
            <person name="Kuo C.-H."/>
        </authorList>
    </citation>
    <scope>NUCLEOTIDE SEQUENCE</scope>
    <source>
        <strain evidence="3">CFBP5477</strain>
    </source>
</reference>
<dbReference type="NCBIfam" id="TIGR00180">
    <property type="entry name" value="parB_part"/>
    <property type="match status" value="1"/>
</dbReference>
<gene>
    <name evidence="3" type="ORF">CFBP5477_007620</name>
</gene>
<sequence>MQLVVLPFDHSHYNCHVGRRKRFQHIGATTALVTVSEPTVSIQHEVERITLNRLVPSPANVRRVNATAGVSELADSIKAVGLLHNLTVRKGKKGKYEVVAGSRRLAALRLLAKEGRLAEDAQIPCNVRTTDNHTELSLAENVQREAMHVVDEILSYRQLAEGGMAPETIAARFGQSVITVRQRLKLANLSPKVLEVMREDDMTIEQARALAITDSHEEQERAWFDSPTYNRDPRTLRAMLTSEHVRSTDRFARFVGLDVYDAAGGNILRDLFSTDSSTFLTDRPLLTQLVMDGLELLAEPIKAEGWGWVGTSLDASVIYGGGYGRIYPQTRDLTEEDQAELSSLGESFDTLQAQIEAYAEGDAAIETDEARLADIEHRITVIQNTTKVYEPREMSLAGCIVYLDHFGAAQVARGYVKAEDKGALDQLHRGAPDDCADQAEATSTLIPELQTGYSAALVEELTAIRTAALRVELANRPAVALAALLYPLVGRIFHTGHMHFEAAVEVRGQRRELAPSIKEREDARALGAWLAMKEAWGDTLPGQPADLWTWLLDQSTDKLLELSAFVTAANLNAVDAKHDQSKQRLANADQIAEAVGLDMRTHWTANATFLGRLSKAGIAEVLEEAGCEPQLIRAIEKASKADAVVEAEKQLAGKEWLPPVFRQPHRAE</sequence>
<dbReference type="SMART" id="SM00470">
    <property type="entry name" value="ParB"/>
    <property type="match status" value="1"/>
</dbReference>
<dbReference type="RefSeq" id="WP_137394294.1">
    <property type="nucleotide sequence ID" value="NZ_CP124733.1"/>
</dbReference>
<dbReference type="Pfam" id="PF02195">
    <property type="entry name" value="ParB_N"/>
    <property type="match status" value="1"/>
</dbReference>
<proteinExistence type="inferred from homology"/>
<dbReference type="InterPro" id="IPR003115">
    <property type="entry name" value="ParB_N"/>
</dbReference>
<dbReference type="PANTHER" id="PTHR33375">
    <property type="entry name" value="CHROMOSOME-PARTITIONING PROTEIN PARB-RELATED"/>
    <property type="match status" value="1"/>
</dbReference>
<name>A0AAF0H8L7_9HYPH</name>
<dbReference type="Gene3D" id="1.10.10.2830">
    <property type="match status" value="1"/>
</dbReference>
<comment type="similarity">
    <text evidence="1">Belongs to the ParB family.</text>
</comment>
<dbReference type="AlphaFoldDB" id="A0AAF0H8L7"/>
<dbReference type="Gene3D" id="3.90.1530.30">
    <property type="match status" value="1"/>
</dbReference>
<protein>
    <submittedName>
        <fullName evidence="3">ParB/RepB/Spo0J family partition protein</fullName>
    </submittedName>
</protein>
<dbReference type="GO" id="GO:0007059">
    <property type="term" value="P:chromosome segregation"/>
    <property type="evidence" value="ECO:0007669"/>
    <property type="project" value="TreeGrafter"/>
</dbReference>
<dbReference type="InterPro" id="IPR036086">
    <property type="entry name" value="ParB/Sulfiredoxin_sf"/>
</dbReference>
<evidence type="ECO:0000313" key="4">
    <source>
        <dbReference type="Proteomes" id="UP000298664"/>
    </source>
</evidence>
<dbReference type="GO" id="GO:0005694">
    <property type="term" value="C:chromosome"/>
    <property type="evidence" value="ECO:0007669"/>
    <property type="project" value="TreeGrafter"/>
</dbReference>
<dbReference type="GO" id="GO:0003677">
    <property type="term" value="F:DNA binding"/>
    <property type="evidence" value="ECO:0007669"/>
    <property type="project" value="InterPro"/>
</dbReference>
<dbReference type="FunFam" id="1.10.10.2830:FF:000001">
    <property type="entry name" value="Chromosome partitioning protein ParB"/>
    <property type="match status" value="1"/>
</dbReference>
<dbReference type="Proteomes" id="UP000298664">
    <property type="component" value="Chromosome Circular"/>
</dbReference>
<accession>A0AAF0H8L7</accession>
<dbReference type="InterPro" id="IPR041468">
    <property type="entry name" value="HTH_ParB/Spo0J"/>
</dbReference>
<feature type="domain" description="ParB-like N-terminal" evidence="2">
    <location>
        <begin position="47"/>
        <end position="142"/>
    </location>
</feature>
<dbReference type="PANTHER" id="PTHR33375:SF7">
    <property type="entry name" value="CHROMOSOME 2-PARTITIONING PROTEIN PARB-RELATED"/>
    <property type="match status" value="1"/>
</dbReference>
<evidence type="ECO:0000313" key="3">
    <source>
        <dbReference type="EMBL" id="WHA39726.1"/>
    </source>
</evidence>
<dbReference type="SUPFAM" id="SSF110849">
    <property type="entry name" value="ParB/Sulfiredoxin"/>
    <property type="match status" value="1"/>
</dbReference>
<dbReference type="InterPro" id="IPR004437">
    <property type="entry name" value="ParB/RepB/Spo0J"/>
</dbReference>
<dbReference type="Pfam" id="PF17762">
    <property type="entry name" value="HTH_ParB"/>
    <property type="match status" value="1"/>
</dbReference>
<organism evidence="3 4">
    <name type="scientific">Agrobacterium larrymoorei</name>
    <dbReference type="NCBI Taxonomy" id="160699"/>
    <lineage>
        <taxon>Bacteria</taxon>
        <taxon>Pseudomonadati</taxon>
        <taxon>Pseudomonadota</taxon>
        <taxon>Alphaproteobacteria</taxon>
        <taxon>Hyphomicrobiales</taxon>
        <taxon>Rhizobiaceae</taxon>
        <taxon>Rhizobium/Agrobacterium group</taxon>
        <taxon>Agrobacterium</taxon>
    </lineage>
</organism>